<name>A0A0F6W286_9BACT</name>
<accession>A0A0F6W286</accession>
<evidence type="ECO:0000313" key="2">
    <source>
        <dbReference type="EMBL" id="AKF05631.1"/>
    </source>
</evidence>
<proteinExistence type="predicted"/>
<sequence length="39" mass="4362">MLRDGCAAQPRPVAGARIRRGERRFRRGGGKRARSGEPR</sequence>
<dbReference type="Proteomes" id="UP000034883">
    <property type="component" value="Chromosome"/>
</dbReference>
<gene>
    <name evidence="2" type="ORF">DB32_002780</name>
</gene>
<evidence type="ECO:0000313" key="3">
    <source>
        <dbReference type="Proteomes" id="UP000034883"/>
    </source>
</evidence>
<evidence type="ECO:0000256" key="1">
    <source>
        <dbReference type="SAM" id="MobiDB-lite"/>
    </source>
</evidence>
<protein>
    <submittedName>
        <fullName evidence="2">Uncharacterized protein</fullName>
    </submittedName>
</protein>
<dbReference type="KEGG" id="samy:DB32_002780"/>
<feature type="region of interest" description="Disordered" evidence="1">
    <location>
        <begin position="1"/>
        <end position="39"/>
    </location>
</feature>
<organism evidence="2 3">
    <name type="scientific">Sandaracinus amylolyticus</name>
    <dbReference type="NCBI Taxonomy" id="927083"/>
    <lineage>
        <taxon>Bacteria</taxon>
        <taxon>Pseudomonadati</taxon>
        <taxon>Myxococcota</taxon>
        <taxon>Polyangia</taxon>
        <taxon>Polyangiales</taxon>
        <taxon>Sandaracinaceae</taxon>
        <taxon>Sandaracinus</taxon>
    </lineage>
</organism>
<keyword evidence="3" id="KW-1185">Reference proteome</keyword>
<reference evidence="2 3" key="1">
    <citation type="submission" date="2015-03" db="EMBL/GenBank/DDBJ databases">
        <title>Genome assembly of Sandaracinus amylolyticus DSM 53668.</title>
        <authorList>
            <person name="Sharma G."/>
            <person name="Subramanian S."/>
        </authorList>
    </citation>
    <scope>NUCLEOTIDE SEQUENCE [LARGE SCALE GENOMIC DNA]</scope>
    <source>
        <strain evidence="2 3">DSM 53668</strain>
    </source>
</reference>
<dbReference type="EMBL" id="CP011125">
    <property type="protein sequence ID" value="AKF05631.1"/>
    <property type="molecule type" value="Genomic_DNA"/>
</dbReference>
<dbReference type="STRING" id="927083.DB32_002780"/>
<feature type="compositionally biased region" description="Basic residues" evidence="1">
    <location>
        <begin position="17"/>
        <end position="33"/>
    </location>
</feature>
<dbReference type="AlphaFoldDB" id="A0A0F6W286"/>